<comment type="cofactor">
    <cofactor evidence="1">
        <name>FAD</name>
        <dbReference type="ChEBI" id="CHEBI:57692"/>
    </cofactor>
</comment>
<keyword evidence="3" id="KW-0285">Flavoprotein</keyword>
<dbReference type="GO" id="GO:0004497">
    <property type="term" value="F:monooxygenase activity"/>
    <property type="evidence" value="ECO:0007669"/>
    <property type="project" value="UniProtKB-KW"/>
</dbReference>
<comment type="similarity">
    <text evidence="2">Belongs to the FAD-binding monooxygenase family.</text>
</comment>
<dbReference type="AlphaFoldDB" id="A0A4Q1KFW0"/>
<protein>
    <submittedName>
        <fullName evidence="8">NAD(P)/FAD-dependent oxidoreductase</fullName>
    </submittedName>
</protein>
<evidence type="ECO:0000256" key="6">
    <source>
        <dbReference type="ARBA" id="ARBA00023002"/>
    </source>
</evidence>
<evidence type="ECO:0000256" key="7">
    <source>
        <dbReference type="ARBA" id="ARBA00023033"/>
    </source>
</evidence>
<evidence type="ECO:0000256" key="5">
    <source>
        <dbReference type="ARBA" id="ARBA00022857"/>
    </source>
</evidence>
<dbReference type="Gene3D" id="3.50.50.60">
    <property type="entry name" value="FAD/NAD(P)-binding domain"/>
    <property type="match status" value="2"/>
</dbReference>
<dbReference type="Proteomes" id="UP000290958">
    <property type="component" value="Unassembled WGS sequence"/>
</dbReference>
<keyword evidence="6" id="KW-0560">Oxidoreductase</keyword>
<evidence type="ECO:0000256" key="2">
    <source>
        <dbReference type="ARBA" id="ARBA00010139"/>
    </source>
</evidence>
<keyword evidence="7" id="KW-0503">Monooxygenase</keyword>
<evidence type="ECO:0000256" key="4">
    <source>
        <dbReference type="ARBA" id="ARBA00022827"/>
    </source>
</evidence>
<keyword evidence="5" id="KW-0521">NADP</keyword>
<evidence type="ECO:0000256" key="3">
    <source>
        <dbReference type="ARBA" id="ARBA00022630"/>
    </source>
</evidence>
<keyword evidence="9" id="KW-1185">Reference proteome</keyword>
<evidence type="ECO:0000256" key="1">
    <source>
        <dbReference type="ARBA" id="ARBA00001974"/>
    </source>
</evidence>
<dbReference type="EMBL" id="SBKP01000011">
    <property type="protein sequence ID" value="RXR27692.1"/>
    <property type="molecule type" value="Genomic_DNA"/>
</dbReference>
<dbReference type="SUPFAM" id="SSF51905">
    <property type="entry name" value="FAD/NAD(P)-binding domain"/>
    <property type="match status" value="1"/>
</dbReference>
<dbReference type="PANTHER" id="PTHR43098">
    <property type="entry name" value="L-ORNITHINE N(5)-MONOOXYGENASE-RELATED"/>
    <property type="match status" value="1"/>
</dbReference>
<gene>
    <name evidence="8" type="ORF">EQG66_11420</name>
</gene>
<dbReference type="FunFam" id="3.50.50.60:FF:000341">
    <property type="entry name" value="Baeyer-Villiger monooxygenase"/>
    <property type="match status" value="1"/>
</dbReference>
<accession>A0A4Q1KFW0</accession>
<evidence type="ECO:0000313" key="8">
    <source>
        <dbReference type="EMBL" id="RXR27692.1"/>
    </source>
</evidence>
<name>A0A4Q1KFW0_9SPHN</name>
<organism evidence="8 9">
    <name type="scientific">Sphingobium fluviale</name>
    <dbReference type="NCBI Taxonomy" id="2506423"/>
    <lineage>
        <taxon>Bacteria</taxon>
        <taxon>Pseudomonadati</taxon>
        <taxon>Pseudomonadota</taxon>
        <taxon>Alphaproteobacteria</taxon>
        <taxon>Sphingomonadales</taxon>
        <taxon>Sphingomonadaceae</taxon>
        <taxon>Sphingobium</taxon>
    </lineage>
</organism>
<dbReference type="OrthoDB" id="312624at2"/>
<dbReference type="Pfam" id="PF13450">
    <property type="entry name" value="NAD_binding_8"/>
    <property type="match status" value="1"/>
</dbReference>
<comment type="caution">
    <text evidence="8">The sequence shown here is derived from an EMBL/GenBank/DDBJ whole genome shotgun (WGS) entry which is preliminary data.</text>
</comment>
<dbReference type="RefSeq" id="WP_129404721.1">
    <property type="nucleotide sequence ID" value="NZ_SBKP01000011.1"/>
</dbReference>
<dbReference type="PRINTS" id="PR00411">
    <property type="entry name" value="PNDRDTASEI"/>
</dbReference>
<proteinExistence type="inferred from homology"/>
<dbReference type="InterPro" id="IPR036188">
    <property type="entry name" value="FAD/NAD-bd_sf"/>
</dbReference>
<evidence type="ECO:0000313" key="9">
    <source>
        <dbReference type="Proteomes" id="UP000290958"/>
    </source>
</evidence>
<reference evidence="9" key="1">
    <citation type="submission" date="2019-01" db="EMBL/GenBank/DDBJ databases">
        <title>Cytophagaceae bacterium strain CAR-16.</title>
        <authorList>
            <person name="Chen W.-M."/>
        </authorList>
    </citation>
    <scope>NUCLEOTIDE SEQUENCE [LARGE SCALE GENOMIC DNA]</scope>
    <source>
        <strain evidence="9">CHR27</strain>
    </source>
</reference>
<keyword evidence="4" id="KW-0274">FAD</keyword>
<dbReference type="InterPro" id="IPR050775">
    <property type="entry name" value="FAD-binding_Monooxygenases"/>
</dbReference>
<sequence>MMDGVGRENVSYDPVALRKKYLEERDKRLKKEKDGQYIEAAGDYEDFVADPYVEPGFTREPIIEDVDLLIVGGGLGGLQTAAEAVKRGVTSFKIVEQAGDFGGTWYWNRYPGVRCDIEAYIYMPLIEEVGTVPTERYAVGSEIFEHAKAIGRHFGLYEHALFQTKIETMAWDEDAARWIVSTDRGDTIRARFVSISQGPLAKVKLPGIPGIRAFKGKMFHSARWDYGYTGGDAQGGLTKLTGKKVGVLGTGATAVQIVPKVSEYAGELYVFQRTPSAIDIRNNSKTDVAWLKSQPSGWQRKRMENFLSIVTGVPVSENLVNDHWGDLWLRFGELMHAHFKPGGDVSPETLMQQADFEKMEQMRARVASEIRNPELAEKLKPWYNFLCKRPLYSDEFLPVFNRDNVILVDTDGRGVERITEKGIIANGREYELDLIVLATGFDVGAPPHKVGEYEVLGRNGLTMEQKWSNDLRTVHGTQLNGFPNFHIVGGTAQGTTAFNFTHTLQMQAEHAIAIINYCLDRGIKTMEVTPEAEERWHGIIEAKHVDHQKFYEECTPGFLNNEGNFKEKPTYIGGTYGGGPLEYEQLIARWRDEDMMRDTIIT</sequence>
<dbReference type="PANTHER" id="PTHR43098:SF4">
    <property type="entry name" value="BLR3857 PROTEIN"/>
    <property type="match status" value="1"/>
</dbReference>